<evidence type="ECO:0000313" key="1">
    <source>
        <dbReference type="EMBL" id="GAC99661.1"/>
    </source>
</evidence>
<sequence length="155" mass="17321">MDAEPIIGCTAPAQGFSAGHLWLKKHRATERKTSGSAQLPRRHGRWTLTRRGTDYRHSGRCKRLKVVRDEASDASGNRGKYAFAFMRAQGPRPNSILSTITPQIKSSSRSYRQTRICCNGKLFVPLLRRLALSLSILDLRQAASLAKWKVDSVEG</sequence>
<evidence type="ECO:0000313" key="2">
    <source>
        <dbReference type="Proteomes" id="UP000014071"/>
    </source>
</evidence>
<dbReference type="Proteomes" id="UP000014071">
    <property type="component" value="Unassembled WGS sequence"/>
</dbReference>
<dbReference type="HOGENOM" id="CLU_1696299_0_0_1"/>
<keyword evidence="2" id="KW-1185">Reference proteome</keyword>
<dbReference type="GeneID" id="24112527"/>
<protein>
    <submittedName>
        <fullName evidence="1">Uncharacterized protein</fullName>
    </submittedName>
</protein>
<name>R9PE77_PSEHS</name>
<reference evidence="2" key="1">
    <citation type="journal article" date="2013" name="Genome Announc.">
        <title>Draft genome sequence of the basidiomycetous yeast-like fungus Pseudozyma hubeiensis SY62, which produces an abundant amount of the biosurfactant mannosylerythritol lipids.</title>
        <authorList>
            <person name="Konishi M."/>
            <person name="Hatada Y."/>
            <person name="Horiuchi J."/>
        </authorList>
    </citation>
    <scope>NUCLEOTIDE SEQUENCE [LARGE SCALE GENOMIC DNA]</scope>
    <source>
        <strain evidence="2">SY62</strain>
    </source>
</reference>
<accession>R9PE77</accession>
<organism evidence="1 2">
    <name type="scientific">Pseudozyma hubeiensis (strain SY62)</name>
    <name type="common">Yeast</name>
    <dbReference type="NCBI Taxonomy" id="1305764"/>
    <lineage>
        <taxon>Eukaryota</taxon>
        <taxon>Fungi</taxon>
        <taxon>Dikarya</taxon>
        <taxon>Basidiomycota</taxon>
        <taxon>Ustilaginomycotina</taxon>
        <taxon>Ustilaginomycetes</taxon>
        <taxon>Ustilaginales</taxon>
        <taxon>Ustilaginaceae</taxon>
        <taxon>Pseudozyma</taxon>
    </lineage>
</organism>
<dbReference type="AlphaFoldDB" id="R9PE77"/>
<proteinExistence type="predicted"/>
<dbReference type="RefSeq" id="XP_012193248.1">
    <property type="nucleotide sequence ID" value="XM_012337858.1"/>
</dbReference>
<gene>
    <name evidence="1" type="ORF">PHSY_007264</name>
</gene>
<dbReference type="EMBL" id="DF238832">
    <property type="protein sequence ID" value="GAC99661.1"/>
    <property type="molecule type" value="Genomic_DNA"/>
</dbReference>